<organism evidence="1 2">
    <name type="scientific">Bordetella ansorpii</name>
    <dbReference type="NCBI Taxonomy" id="288768"/>
    <lineage>
        <taxon>Bacteria</taxon>
        <taxon>Pseudomonadati</taxon>
        <taxon>Pseudomonadota</taxon>
        <taxon>Betaproteobacteria</taxon>
        <taxon>Burkholderiales</taxon>
        <taxon>Alcaligenaceae</taxon>
        <taxon>Bordetella</taxon>
    </lineage>
</organism>
<name>A0A157NRG9_9BORD</name>
<proteinExistence type="predicted"/>
<accession>A0A157NRG9</accession>
<evidence type="ECO:0000313" key="2">
    <source>
        <dbReference type="Proteomes" id="UP000077037"/>
    </source>
</evidence>
<protein>
    <submittedName>
        <fullName evidence="1">Uncharacterized protein</fullName>
    </submittedName>
</protein>
<dbReference type="Proteomes" id="UP000077037">
    <property type="component" value="Unassembled WGS sequence"/>
</dbReference>
<dbReference type="AlphaFoldDB" id="A0A157NRG9"/>
<dbReference type="RefSeq" id="WP_066410855.1">
    <property type="nucleotide sequence ID" value="NZ_FKBS01000014.1"/>
</dbReference>
<gene>
    <name evidence="1" type="ORF">SAMEA1982600_01895</name>
</gene>
<evidence type="ECO:0000313" key="1">
    <source>
        <dbReference type="EMBL" id="SAI23885.1"/>
    </source>
</evidence>
<dbReference type="EMBL" id="FKBS01000014">
    <property type="protein sequence ID" value="SAI23885.1"/>
    <property type="molecule type" value="Genomic_DNA"/>
</dbReference>
<reference evidence="1 2" key="1">
    <citation type="submission" date="2016-03" db="EMBL/GenBank/DDBJ databases">
        <authorList>
            <consortium name="Pathogen Informatics"/>
        </authorList>
    </citation>
    <scope>NUCLEOTIDE SEQUENCE [LARGE SCALE GENOMIC DNA]</scope>
    <source>
        <strain evidence="1 2">NCTC13364</strain>
    </source>
</reference>
<sequence length="73" mass="7454">MDIGLGAMGSVMARNLAAAHEAAGIGFVPAIGARIWPMLDAAHARMGEAVDAGWGDRDGSAMAKFTSERGGRP</sequence>